<keyword evidence="2" id="KW-0689">Ribosomal protein</keyword>
<organism evidence="7 8">
    <name type="scientific">Pristionchus entomophagus</name>
    <dbReference type="NCBI Taxonomy" id="358040"/>
    <lineage>
        <taxon>Eukaryota</taxon>
        <taxon>Metazoa</taxon>
        <taxon>Ecdysozoa</taxon>
        <taxon>Nematoda</taxon>
        <taxon>Chromadorea</taxon>
        <taxon>Rhabditida</taxon>
        <taxon>Rhabditina</taxon>
        <taxon>Diplogasteromorpha</taxon>
        <taxon>Diplogasteroidea</taxon>
        <taxon>Neodiplogasteridae</taxon>
        <taxon>Pristionchus</taxon>
    </lineage>
</organism>
<evidence type="ECO:0000256" key="4">
    <source>
        <dbReference type="ARBA" id="ARBA00035194"/>
    </source>
</evidence>
<dbReference type="GO" id="GO:1990904">
    <property type="term" value="C:ribonucleoprotein complex"/>
    <property type="evidence" value="ECO:0007669"/>
    <property type="project" value="UniProtKB-KW"/>
</dbReference>
<dbReference type="GO" id="GO:0006412">
    <property type="term" value="P:translation"/>
    <property type="evidence" value="ECO:0007669"/>
    <property type="project" value="InterPro"/>
</dbReference>
<evidence type="ECO:0000256" key="1">
    <source>
        <dbReference type="ARBA" id="ARBA00010605"/>
    </source>
</evidence>
<comment type="similarity">
    <text evidence="1">Belongs to the bacterial ribosomal protein bL9 family.</text>
</comment>
<evidence type="ECO:0000256" key="2">
    <source>
        <dbReference type="ARBA" id="ARBA00022980"/>
    </source>
</evidence>
<dbReference type="GO" id="GO:0005840">
    <property type="term" value="C:ribosome"/>
    <property type="evidence" value="ECO:0007669"/>
    <property type="project" value="UniProtKB-KW"/>
</dbReference>
<name>A0AAV5U718_9BILA</name>
<evidence type="ECO:0000256" key="3">
    <source>
        <dbReference type="ARBA" id="ARBA00023274"/>
    </source>
</evidence>
<dbReference type="InterPro" id="IPR036935">
    <property type="entry name" value="Ribosomal_bL9_N_sf"/>
</dbReference>
<feature type="domain" description="Ribosomal protein L9" evidence="6">
    <location>
        <begin position="81"/>
        <end position="125"/>
    </location>
</feature>
<evidence type="ECO:0000259" key="6">
    <source>
        <dbReference type="Pfam" id="PF01281"/>
    </source>
</evidence>
<accession>A0AAV5U718</accession>
<dbReference type="PANTHER" id="PTHR21368">
    <property type="entry name" value="50S RIBOSOMAL PROTEIN L9"/>
    <property type="match status" value="1"/>
</dbReference>
<keyword evidence="3" id="KW-0687">Ribonucleoprotein</keyword>
<evidence type="ECO:0000313" key="7">
    <source>
        <dbReference type="EMBL" id="GMT02681.1"/>
    </source>
</evidence>
<dbReference type="EMBL" id="BTSX01000005">
    <property type="protein sequence ID" value="GMT02681.1"/>
    <property type="molecule type" value="Genomic_DNA"/>
</dbReference>
<dbReference type="Gene3D" id="3.40.5.10">
    <property type="entry name" value="Ribosomal protein L9, N-terminal domain"/>
    <property type="match status" value="1"/>
</dbReference>
<dbReference type="Proteomes" id="UP001432027">
    <property type="component" value="Unassembled WGS sequence"/>
</dbReference>
<gene>
    <name evidence="7" type="ORF">PENTCL1PPCAC_24855</name>
</gene>
<comment type="caution">
    <text evidence="7">The sequence shown here is derived from an EMBL/GenBank/DDBJ whole genome shotgun (WGS) entry which is preliminary data.</text>
</comment>
<keyword evidence="8" id="KW-1185">Reference proteome</keyword>
<feature type="non-terminal residue" evidence="7">
    <location>
        <position position="1"/>
    </location>
</feature>
<protein>
    <recommendedName>
        <fullName evidence="4">Large ribosomal subunit protein bL9m</fullName>
    </recommendedName>
    <alternativeName>
        <fullName evidence="5">39S ribosomal protein L9, mitochondrial</fullName>
    </alternativeName>
</protein>
<dbReference type="InterPro" id="IPR020070">
    <property type="entry name" value="Ribosomal_bL9_N"/>
</dbReference>
<evidence type="ECO:0000313" key="8">
    <source>
        <dbReference type="Proteomes" id="UP001432027"/>
    </source>
</evidence>
<dbReference type="Pfam" id="PF01281">
    <property type="entry name" value="Ribosomal_L9_N"/>
    <property type="match status" value="1"/>
</dbReference>
<proteinExistence type="inferred from homology"/>
<dbReference type="InterPro" id="IPR009027">
    <property type="entry name" value="Ribosomal_bL9/RNase_H1_N"/>
</dbReference>
<reference evidence="7" key="1">
    <citation type="submission" date="2023-10" db="EMBL/GenBank/DDBJ databases">
        <title>Genome assembly of Pristionchus species.</title>
        <authorList>
            <person name="Yoshida K."/>
            <person name="Sommer R.J."/>
        </authorList>
    </citation>
    <scope>NUCLEOTIDE SEQUENCE</scope>
    <source>
        <strain evidence="7">RS0144</strain>
    </source>
</reference>
<dbReference type="SUPFAM" id="SSF55658">
    <property type="entry name" value="L9 N-domain-like"/>
    <property type="match status" value="1"/>
</dbReference>
<dbReference type="GO" id="GO:0003735">
    <property type="term" value="F:structural constituent of ribosome"/>
    <property type="evidence" value="ECO:0007669"/>
    <property type="project" value="InterPro"/>
</dbReference>
<dbReference type="AlphaFoldDB" id="A0AAV5U718"/>
<evidence type="ECO:0000256" key="5">
    <source>
        <dbReference type="ARBA" id="ARBA00035381"/>
    </source>
</evidence>
<sequence length="291" mass="32761">LSIRCRMLPACSRALVRSAERLCQVATTNQTPARNTFVLQRIHAAPVTPEGLPQRDPSEIRELERYEVVDYETSKPAGPLKVILLEDVEGVGHQFDVVEVNRKLARTNLLLGKKAVYASPFDLKYYADMKEKMKDELAARVRIPYALLTVGRELTSLVVPLRVNMENKWQLDRRIVKTSLRQVGVDLLDDSIFLSEGASSITGPNFDLEAKLVRFYVVVSQQYVIPMLGRVAHISADDSKQVLAPEKQKQPTVADLAKHGLVSEEPYYHKSAEIGNEFDVATFMRNRAAKK</sequence>
<dbReference type="InterPro" id="IPR000244">
    <property type="entry name" value="Ribosomal_bL9"/>
</dbReference>